<feature type="signal peptide" evidence="2">
    <location>
        <begin position="1"/>
        <end position="24"/>
    </location>
</feature>
<gene>
    <name evidence="3" type="ORF">DLAC_04033</name>
</gene>
<dbReference type="EMBL" id="LODT01000021">
    <property type="protein sequence ID" value="KYQ96735.1"/>
    <property type="molecule type" value="Genomic_DNA"/>
</dbReference>
<keyword evidence="1" id="KW-0472">Membrane</keyword>
<dbReference type="PANTHER" id="PTHR35035:SF3">
    <property type="entry name" value="DISCOIDIN-INDUCING COMPLEX SUBUNIT B"/>
    <property type="match status" value="1"/>
</dbReference>
<comment type="caution">
    <text evidence="3">The sequence shown here is derived from an EMBL/GenBank/DDBJ whole genome shotgun (WGS) entry which is preliminary data.</text>
</comment>
<feature type="chain" id="PRO_5007593445" evidence="2">
    <location>
        <begin position="25"/>
        <end position="921"/>
    </location>
</feature>
<evidence type="ECO:0000313" key="3">
    <source>
        <dbReference type="EMBL" id="KYQ96735.1"/>
    </source>
</evidence>
<evidence type="ECO:0000256" key="2">
    <source>
        <dbReference type="SAM" id="SignalP"/>
    </source>
</evidence>
<evidence type="ECO:0000256" key="1">
    <source>
        <dbReference type="SAM" id="Phobius"/>
    </source>
</evidence>
<keyword evidence="4" id="KW-1185">Reference proteome</keyword>
<keyword evidence="1 3" id="KW-0812">Transmembrane</keyword>
<dbReference type="InParanoid" id="A0A151ZS25"/>
<sequence>MKTQNLIFIWFLISIIISFRGVEGIKNFIGTGTTVLDWGLSTNWSPANAPVLQDTVTVSQPNVVISAQSGSVLGNSLTVGNAQNLTLDIYVNTEVTNTFEIQLNSTVNMNTLSAGTGTPTLKAKTLKIGQTSNFNNFGFLSSNADILNYGTSFNYNISKLKAFYNEGFLTSLEDIGFGIQLINNISGEIRFSGLVTMKQPAGLPVPPAGAQLMSFKGTSKAYFNAVDLLSEFDIHEVIGEAQLQLSNNSIAKFINKVQNATAIIRPMRIAGNAQYELTTNSSAFMNKYMLFIEDNATLVLGDNCYLNVSHRISFKSTSRVISHGGKMASAAPIIFLNQTTGQFEDGSIVNTPIFGLGGTAVVSFITSYLNITDGPRVDIEEVLGLNQSSQLKIDNNSIFDLFGAFIINDQAIMTVSGNSNISVFNNFTARVNTQVHFNTSLLNIRSSILFYDNSTFTSTSSDINLIDNFYFYDGSKFDIDSTGILVMGNFGLDIHSNSQISNSNVTIKGLFSNQGTLTSNSVQWDIDDKFETSKEIEVNDSNILVRNGMFTVTGSFVGRNNTITIELGSGIVDDNSTFSCENCILNILNGKYYQGVNSTISMINSTLNNNNGEIEAKGDIIVDINCNLTNSAKFLLTSNIFGPPPSNQGPLEFNNRGQFEVGPPPMGGPLAIRIPFKNNQGGQLTIKSQVAFQSLEQSGGEGNSISLENSTLSCNETIQLGSGKLKGTGEIVASLLNSGGNLGDRDIMNLQIQGNYTQTDGVMIITIDKLDSYSVINITETASLSGNLTLRVNEDLLDEQNITVVSYSQSSGTFKKINIITYNAETNEETEENCIHSTEQTSTSFSVLLNSNTKDSCITSSGEETNTSNNSSDKLSKTTIIAVVVSIGGAAVIGTVATVLFVTKYKETAVGIKLRKFVTRG</sequence>
<feature type="transmembrane region" description="Helical" evidence="1">
    <location>
        <begin position="880"/>
        <end position="903"/>
    </location>
</feature>
<dbReference type="InterPro" id="IPR053370">
    <property type="entry name" value="QS_Complex_Regulator"/>
</dbReference>
<organism evidence="3 4">
    <name type="scientific">Tieghemostelium lacteum</name>
    <name type="common">Slime mold</name>
    <name type="synonym">Dictyostelium lacteum</name>
    <dbReference type="NCBI Taxonomy" id="361077"/>
    <lineage>
        <taxon>Eukaryota</taxon>
        <taxon>Amoebozoa</taxon>
        <taxon>Evosea</taxon>
        <taxon>Eumycetozoa</taxon>
        <taxon>Dictyostelia</taxon>
        <taxon>Dictyosteliales</taxon>
        <taxon>Raperosteliaceae</taxon>
        <taxon>Tieghemostelium</taxon>
    </lineage>
</organism>
<dbReference type="AlphaFoldDB" id="A0A151ZS25"/>
<name>A0A151ZS25_TIELA</name>
<dbReference type="FunCoup" id="A0A151ZS25">
    <property type="interactions" value="425"/>
</dbReference>
<evidence type="ECO:0000313" key="4">
    <source>
        <dbReference type="Proteomes" id="UP000076078"/>
    </source>
</evidence>
<dbReference type="PANTHER" id="PTHR35035">
    <property type="entry name" value="DISCOIDIN-INDUCING COMPLEX SUBUNIT B"/>
    <property type="match status" value="1"/>
</dbReference>
<accession>A0A151ZS25</accession>
<keyword evidence="2" id="KW-0732">Signal</keyword>
<keyword evidence="1" id="KW-1133">Transmembrane helix</keyword>
<proteinExistence type="predicted"/>
<protein>
    <submittedName>
        <fullName evidence="3">Putative transmembrane protein</fullName>
    </submittedName>
</protein>
<dbReference type="Proteomes" id="UP000076078">
    <property type="component" value="Unassembled WGS sequence"/>
</dbReference>
<dbReference type="OrthoDB" id="21578at2759"/>
<reference evidence="3 4" key="1">
    <citation type="submission" date="2015-12" db="EMBL/GenBank/DDBJ databases">
        <title>Dictyostelia acquired genes for synthesis and detection of signals that induce cell-type specialization by lateral gene transfer from prokaryotes.</title>
        <authorList>
            <person name="Gloeckner G."/>
            <person name="Schaap P."/>
        </authorList>
    </citation>
    <scope>NUCLEOTIDE SEQUENCE [LARGE SCALE GENOMIC DNA]</scope>
    <source>
        <strain evidence="3 4">TK</strain>
    </source>
</reference>